<feature type="domain" description="SGNH hydrolase-type esterase" evidence="1">
    <location>
        <begin position="31"/>
        <end position="233"/>
    </location>
</feature>
<organism evidence="2 3">
    <name type="scientific">Paraphaeosphaeria sporulosa</name>
    <dbReference type="NCBI Taxonomy" id="1460663"/>
    <lineage>
        <taxon>Eukaryota</taxon>
        <taxon>Fungi</taxon>
        <taxon>Dikarya</taxon>
        <taxon>Ascomycota</taxon>
        <taxon>Pezizomycotina</taxon>
        <taxon>Dothideomycetes</taxon>
        <taxon>Pleosporomycetidae</taxon>
        <taxon>Pleosporales</taxon>
        <taxon>Massarineae</taxon>
        <taxon>Didymosphaeriaceae</taxon>
        <taxon>Paraphaeosphaeria</taxon>
    </lineage>
</organism>
<dbReference type="STRING" id="1460663.A0A177C407"/>
<dbReference type="OrthoDB" id="671439at2759"/>
<dbReference type="InterPro" id="IPR045136">
    <property type="entry name" value="Iah1-like"/>
</dbReference>
<dbReference type="FunCoup" id="A0A177C407">
    <property type="interactions" value="238"/>
</dbReference>
<reference evidence="2 3" key="1">
    <citation type="submission" date="2016-05" db="EMBL/GenBank/DDBJ databases">
        <title>Comparative analysis of secretome profiles of manganese(II)-oxidizing ascomycete fungi.</title>
        <authorList>
            <consortium name="DOE Joint Genome Institute"/>
            <person name="Zeiner C.A."/>
            <person name="Purvine S.O."/>
            <person name="Zink E.M."/>
            <person name="Wu S."/>
            <person name="Pasa-Tolic L."/>
            <person name="Chaput D.L."/>
            <person name="Haridas S."/>
            <person name="Grigoriev I.V."/>
            <person name="Santelli C.M."/>
            <person name="Hansel C.M."/>
        </authorList>
    </citation>
    <scope>NUCLEOTIDE SEQUENCE [LARGE SCALE GENOMIC DNA]</scope>
    <source>
        <strain evidence="2 3">AP3s5-JAC2a</strain>
    </source>
</reference>
<dbReference type="AlphaFoldDB" id="A0A177C407"/>
<dbReference type="CDD" id="cd01838">
    <property type="entry name" value="Isoamyl_acetate_hydrolase_like"/>
    <property type="match status" value="1"/>
</dbReference>
<keyword evidence="3" id="KW-1185">Reference proteome</keyword>
<dbReference type="SUPFAM" id="SSF52266">
    <property type="entry name" value="SGNH hydrolase"/>
    <property type="match status" value="1"/>
</dbReference>
<accession>A0A177C407</accession>
<dbReference type="InterPro" id="IPR013830">
    <property type="entry name" value="SGNH_hydro"/>
</dbReference>
<protein>
    <submittedName>
        <fullName evidence="2">SGNH hydrolase</fullName>
    </submittedName>
</protein>
<evidence type="ECO:0000313" key="2">
    <source>
        <dbReference type="EMBL" id="OAG01528.1"/>
    </source>
</evidence>
<evidence type="ECO:0000259" key="1">
    <source>
        <dbReference type="Pfam" id="PF13472"/>
    </source>
</evidence>
<keyword evidence="2" id="KW-0378">Hydrolase</keyword>
<proteinExistence type="predicted"/>
<dbReference type="PANTHER" id="PTHR14209:SF19">
    <property type="entry name" value="ISOAMYL ACETATE-HYDROLYZING ESTERASE 1 HOMOLOG"/>
    <property type="match status" value="1"/>
</dbReference>
<dbReference type="PANTHER" id="PTHR14209">
    <property type="entry name" value="ISOAMYL ACETATE-HYDROLYZING ESTERASE 1"/>
    <property type="match status" value="1"/>
</dbReference>
<dbReference type="EMBL" id="KV441557">
    <property type="protein sequence ID" value="OAG01528.1"/>
    <property type="molecule type" value="Genomic_DNA"/>
</dbReference>
<dbReference type="RefSeq" id="XP_018031893.1">
    <property type="nucleotide sequence ID" value="XM_018174845.1"/>
</dbReference>
<dbReference type="Proteomes" id="UP000077069">
    <property type="component" value="Unassembled WGS sequence"/>
</dbReference>
<dbReference type="GeneID" id="28758331"/>
<dbReference type="Gene3D" id="3.40.50.1110">
    <property type="entry name" value="SGNH hydrolase"/>
    <property type="match status" value="1"/>
</dbReference>
<dbReference type="InParanoid" id="A0A177C407"/>
<sequence length="259" mass="28791">MSTTTPQTSSVVPELPNNDNTHRAVYPQFIFFGDSITQIDGNPSLGFSCVGSLRYDYTRRIDIIARGFAGYNTSDALNVLPKFFPQPQEARVRLVTIFFGANDACLPHTTGQHISLEHFKLNLHKLLSHPCIIAHRDVKVLLITPPPVDEWQFDDWEEPAKSARKAVIAQAYARAVVEVGAESETAVVDLWGACMREVGWDGGEQVPGDRGLGRSDLRKLLVDGLHLSGEGYTILCEEMKMVIAREYPELVPEKIPFAL</sequence>
<evidence type="ECO:0000313" key="3">
    <source>
        <dbReference type="Proteomes" id="UP000077069"/>
    </source>
</evidence>
<dbReference type="GO" id="GO:0016787">
    <property type="term" value="F:hydrolase activity"/>
    <property type="evidence" value="ECO:0007669"/>
    <property type="project" value="UniProtKB-KW"/>
</dbReference>
<name>A0A177C407_9PLEO</name>
<dbReference type="Pfam" id="PF13472">
    <property type="entry name" value="Lipase_GDSL_2"/>
    <property type="match status" value="1"/>
</dbReference>
<gene>
    <name evidence="2" type="ORF">CC84DRAFT_1099960</name>
</gene>
<dbReference type="InterPro" id="IPR036514">
    <property type="entry name" value="SGNH_hydro_sf"/>
</dbReference>